<dbReference type="EMBL" id="VDCQ01000101">
    <property type="protein sequence ID" value="TNJ57734.1"/>
    <property type="molecule type" value="Genomic_DNA"/>
</dbReference>
<dbReference type="InterPro" id="IPR004995">
    <property type="entry name" value="Spore_Ger"/>
</dbReference>
<proteinExistence type="inferred from homology"/>
<dbReference type="AlphaFoldDB" id="A0A5C4SW11"/>
<dbReference type="GO" id="GO:0009847">
    <property type="term" value="P:spore germination"/>
    <property type="evidence" value="ECO:0007669"/>
    <property type="project" value="InterPro"/>
</dbReference>
<feature type="transmembrane region" description="Helical" evidence="4">
    <location>
        <begin position="292"/>
        <end position="314"/>
    </location>
</feature>
<evidence type="ECO:0000313" key="5">
    <source>
        <dbReference type="EMBL" id="TNJ57734.1"/>
    </source>
</evidence>
<evidence type="ECO:0000256" key="2">
    <source>
        <dbReference type="ARBA" id="ARBA00023136"/>
    </source>
</evidence>
<organism evidence="5 6">
    <name type="scientific">Paenibacillus hemerocallicola</name>
    <dbReference type="NCBI Taxonomy" id="1172614"/>
    <lineage>
        <taxon>Bacteria</taxon>
        <taxon>Bacillati</taxon>
        <taxon>Bacillota</taxon>
        <taxon>Bacilli</taxon>
        <taxon>Bacillales</taxon>
        <taxon>Paenibacillaceae</taxon>
        <taxon>Paenibacillus</taxon>
    </lineage>
</organism>
<feature type="region of interest" description="Disordered" evidence="3">
    <location>
        <begin position="475"/>
        <end position="508"/>
    </location>
</feature>
<dbReference type="InterPro" id="IPR050768">
    <property type="entry name" value="UPF0353/GerABKA_families"/>
</dbReference>
<feature type="transmembrane region" description="Helical" evidence="4">
    <location>
        <begin position="364"/>
        <end position="384"/>
    </location>
</feature>
<feature type="transmembrane region" description="Helical" evidence="4">
    <location>
        <begin position="390"/>
        <end position="408"/>
    </location>
</feature>
<keyword evidence="4" id="KW-0812">Transmembrane</keyword>
<reference evidence="5 6" key="1">
    <citation type="submission" date="2019-05" db="EMBL/GenBank/DDBJ databases">
        <title>We sequenced the genome of Paenibacillus hemerocallicola KCTC 33185 for further insight into its adaptation and study the phylogeny of Paenibacillus.</title>
        <authorList>
            <person name="Narsing Rao M.P."/>
        </authorList>
    </citation>
    <scope>NUCLEOTIDE SEQUENCE [LARGE SCALE GENOMIC DNA]</scope>
    <source>
        <strain evidence="5 6">KCTC 33185</strain>
    </source>
</reference>
<keyword evidence="4" id="KW-1133">Transmembrane helix</keyword>
<accession>A0A5C4SW11</accession>
<name>A0A5C4SW11_9BACL</name>
<dbReference type="PIRSF" id="PIRSF005690">
    <property type="entry name" value="GerBA"/>
    <property type="match status" value="1"/>
</dbReference>
<gene>
    <name evidence="5" type="ORF">FE784_38330</name>
</gene>
<feature type="transmembrane region" description="Helical" evidence="4">
    <location>
        <begin position="420"/>
        <end position="442"/>
    </location>
</feature>
<dbReference type="Proteomes" id="UP000307943">
    <property type="component" value="Unassembled WGS sequence"/>
</dbReference>
<evidence type="ECO:0000256" key="3">
    <source>
        <dbReference type="SAM" id="MobiDB-lite"/>
    </source>
</evidence>
<keyword evidence="6" id="KW-1185">Reference proteome</keyword>
<dbReference type="PANTHER" id="PTHR22550:SF5">
    <property type="entry name" value="LEUCINE ZIPPER PROTEIN 4"/>
    <property type="match status" value="1"/>
</dbReference>
<comment type="similarity">
    <text evidence="1">Belongs to the GerABKA family.</text>
</comment>
<protein>
    <submittedName>
        <fullName evidence="5">Spore germination protein</fullName>
    </submittedName>
</protein>
<dbReference type="PANTHER" id="PTHR22550">
    <property type="entry name" value="SPORE GERMINATION PROTEIN"/>
    <property type="match status" value="1"/>
</dbReference>
<dbReference type="GO" id="GO:0016020">
    <property type="term" value="C:membrane"/>
    <property type="evidence" value="ECO:0007669"/>
    <property type="project" value="InterPro"/>
</dbReference>
<dbReference type="Pfam" id="PF03323">
    <property type="entry name" value="GerA"/>
    <property type="match status" value="1"/>
</dbReference>
<evidence type="ECO:0000256" key="4">
    <source>
        <dbReference type="SAM" id="Phobius"/>
    </source>
</evidence>
<comment type="caution">
    <text evidence="5">The sequence shown here is derived from an EMBL/GenBank/DDBJ whole genome shotgun (WGS) entry which is preliminary data.</text>
</comment>
<evidence type="ECO:0000256" key="1">
    <source>
        <dbReference type="ARBA" id="ARBA00005278"/>
    </source>
</evidence>
<dbReference type="RefSeq" id="WP_139607566.1">
    <property type="nucleotide sequence ID" value="NZ_VDCQ01000101.1"/>
</dbReference>
<evidence type="ECO:0000313" key="6">
    <source>
        <dbReference type="Proteomes" id="UP000307943"/>
    </source>
</evidence>
<sequence length="508" mass="55924">MNRDEKEYGDGFSSDLSENRNRLEELFRSCGDIVYLKCSLGGTVPGLFVYFDGLTDEGRLNEIRQSVARIPDGPGLHADLDEMIGSETARLRSNKIRTFEELVDQTTIGNAVLLVEGLDIGHAFSLSDWRKRSIEDPVAESVIRGPREGFTEALSDNMAMMRRRIRSSDLKMIGVEIGSYTKSRVTVAYIEGLAAPDLIAEVRKRLASIEVDGILESGNIEEWIEDEPRSPFPQLMATERPDTAAASLLEGRVVILTDGTPFSLIAPISLFSLMQSPEDYYQRYMISSAIRWLRYLFFTIALLAPSAYIAILTYHQEMIPSSLLLSIAKSREEIPFPALVEAIIMETMFEALREAGVRLPKQVGAAVSIVGALVIGQAATSAGLVSSPMVMVVAITGIASFMIPHYTVGISIRLLRFPIMLLAGFMGLLGLLMGLIALVIHLCSLRSFGLPYLSPIAPMMVGEWKDVLARPPAWTPLRRPRLTGSGGGRRRGSGGKPMKPVKEKSDRR</sequence>
<keyword evidence="2 4" id="KW-0472">Membrane</keyword>
<dbReference type="OrthoDB" id="1726708at2"/>